<feature type="region of interest" description="Disordered" evidence="1">
    <location>
        <begin position="217"/>
        <end position="264"/>
    </location>
</feature>
<feature type="region of interest" description="Disordered" evidence="1">
    <location>
        <begin position="291"/>
        <end position="352"/>
    </location>
</feature>
<dbReference type="GO" id="GO:0005096">
    <property type="term" value="F:GTPase activator activity"/>
    <property type="evidence" value="ECO:0007669"/>
    <property type="project" value="TreeGrafter"/>
</dbReference>
<feature type="compositionally biased region" description="Low complexity" evidence="1">
    <location>
        <begin position="1273"/>
        <end position="1290"/>
    </location>
</feature>
<feature type="compositionally biased region" description="Acidic residues" evidence="1">
    <location>
        <begin position="382"/>
        <end position="404"/>
    </location>
</feature>
<gene>
    <name evidence="3" type="ORF">BDZ94DRAFT_1200115</name>
</gene>
<dbReference type="Gene3D" id="1.10.8.270">
    <property type="entry name" value="putative rabgap domain of human tbc1 domain family member 14 like domains"/>
    <property type="match status" value="1"/>
</dbReference>
<feature type="compositionally biased region" description="Low complexity" evidence="1">
    <location>
        <begin position="897"/>
        <end position="907"/>
    </location>
</feature>
<evidence type="ECO:0000313" key="3">
    <source>
        <dbReference type="EMBL" id="KAF9459090.1"/>
    </source>
</evidence>
<feature type="compositionally biased region" description="Low complexity" evidence="1">
    <location>
        <begin position="442"/>
        <end position="451"/>
    </location>
</feature>
<dbReference type="Pfam" id="PF00566">
    <property type="entry name" value="RabGAP-TBC"/>
    <property type="match status" value="1"/>
</dbReference>
<feature type="compositionally biased region" description="Low complexity" evidence="1">
    <location>
        <begin position="1059"/>
        <end position="1087"/>
    </location>
</feature>
<feature type="compositionally biased region" description="Low complexity" evidence="1">
    <location>
        <begin position="1027"/>
        <end position="1036"/>
    </location>
</feature>
<feature type="compositionally biased region" description="Low complexity" evidence="1">
    <location>
        <begin position="1543"/>
        <end position="1554"/>
    </location>
</feature>
<feature type="compositionally biased region" description="Polar residues" evidence="1">
    <location>
        <begin position="1511"/>
        <end position="1533"/>
    </location>
</feature>
<feature type="compositionally biased region" description="Low complexity" evidence="1">
    <location>
        <begin position="342"/>
        <end position="352"/>
    </location>
</feature>
<feature type="region of interest" description="Disordered" evidence="1">
    <location>
        <begin position="894"/>
        <end position="1102"/>
    </location>
</feature>
<feature type="region of interest" description="Disordered" evidence="1">
    <location>
        <begin position="382"/>
        <end position="578"/>
    </location>
</feature>
<feature type="compositionally biased region" description="Polar residues" evidence="1">
    <location>
        <begin position="820"/>
        <end position="829"/>
    </location>
</feature>
<dbReference type="PANTHER" id="PTHR47219:SF9">
    <property type="entry name" value="GTPASE ACTIVATING PROTEIN AND CENTROSOME-ASSOCIATED, ISOFORM B"/>
    <property type="match status" value="1"/>
</dbReference>
<comment type="caution">
    <text evidence="3">The sequence shown here is derived from an EMBL/GenBank/DDBJ whole genome shotgun (WGS) entry which is preliminary data.</text>
</comment>
<organism evidence="3 4">
    <name type="scientific">Collybia nuda</name>
    <dbReference type="NCBI Taxonomy" id="64659"/>
    <lineage>
        <taxon>Eukaryota</taxon>
        <taxon>Fungi</taxon>
        <taxon>Dikarya</taxon>
        <taxon>Basidiomycota</taxon>
        <taxon>Agaricomycotina</taxon>
        <taxon>Agaricomycetes</taxon>
        <taxon>Agaricomycetidae</taxon>
        <taxon>Agaricales</taxon>
        <taxon>Tricholomatineae</taxon>
        <taxon>Clitocybaceae</taxon>
        <taxon>Collybia</taxon>
    </lineage>
</organism>
<dbReference type="InterPro" id="IPR035969">
    <property type="entry name" value="Rab-GAP_TBC_sf"/>
</dbReference>
<feature type="compositionally biased region" description="Polar residues" evidence="1">
    <location>
        <begin position="744"/>
        <end position="770"/>
    </location>
</feature>
<keyword evidence="4" id="KW-1185">Reference proteome</keyword>
<dbReference type="PANTHER" id="PTHR47219">
    <property type="entry name" value="RAB GTPASE-ACTIVATING PROTEIN 1-LIKE"/>
    <property type="match status" value="1"/>
</dbReference>
<feature type="compositionally biased region" description="Polar residues" evidence="1">
    <location>
        <begin position="1413"/>
        <end position="1427"/>
    </location>
</feature>
<feature type="compositionally biased region" description="Polar residues" evidence="1">
    <location>
        <begin position="85"/>
        <end position="94"/>
    </location>
</feature>
<dbReference type="EMBL" id="MU150324">
    <property type="protein sequence ID" value="KAF9459090.1"/>
    <property type="molecule type" value="Genomic_DNA"/>
</dbReference>
<dbReference type="SMART" id="SM00164">
    <property type="entry name" value="TBC"/>
    <property type="match status" value="1"/>
</dbReference>
<accession>A0A9P5XYH5</accession>
<sequence length="1865" mass="196860">MDASELARWTRFAAKGGIGKCTAVLDCVAESAEDLMFLKDDEITVLMQIPDKTNLYLGYCEGVVGRFSGNDVRFHARLKKPIMTKRSSVSNQAAKSPSPTSGGHTPSPKPLSDPPGTYTHRRVVTLTPRGSMDILSTGLSVPHAPSPDIRQEPPLRQPMINGSASTPSTPPFGSPTQPLRFQKMQLESRRDVALPPPALGQIQAEVQSVLGPPVHITSSSVSSTSTLVESSARPSSSSPPRPPTSHSSPSRNLTSPTSNSTFTALPVHFSPNPISTPLPIANNTNYSTVSVVHPLPPTPPAESPAVTPPASAPSTPPRKSAPAPLDTPTPIAKHDYHPTPPDTSTSSAFDTSTTTTFARVLSDPDSDGEVGIGLTLLQDLADGEEGGWGDLGGDLDSDEDDEELERIRREGRAGLEREAEEAADKIMQSPESKRASHRRSSRTSSVSSRYSHPGSSESDVDGLRYEDTETGHGSVETHEQYHTSNQPDSVVNSPVSPLFFPQSTTRSPQELVFPPVAPLSPSRKGKSSGQYEFPAPPTHTHTYSLTQDSLHDLAGLEHDRERRPSLAPSASSTSDWEGASDIYDDYRYSRFSMGGVSIASGSRVRRMSAASGKSVGARSVGGVSTKSGLGGRRTSVGSSKAGMGVVTGDYPVFVDNPEARSRVDSATSQGGSRPSGDGHGRPSVESLIRARAGSSAAAGTAPAVPSIAEHGILPRGAAHASQHHHQDGDHLNVKGQRHARNESLGGSESDASVYTQSSIGGGSVRSTGVTIPSHPVPSLSQPLGSTSTSTNSSARNSGSNVASSGNRPAPLTLVAPDMKNNINSPQPSAQGAGFQLLHTTWGSPIPSPGHDSNFSPTGYTGNSDGFTGHGTTPASATYFQGAGGLDAVSRALGGSGDSSATGGAASALRQRIEVDRRPSPIPATDDSHHEDVPGRRIVVEDDDDEHHPRPPSAPSSPPSTKGTFKAMIQESPSPEPDLASQQRLGSLKVANRTPTPPEGRKESKDDVILVEPPSPMVPSVPQPTPPLTLSLQVPPASSTPPPASHLRPSLSELRGGQPGQPDQGQRRSLFLPHPNAPKAPSANSPGPMYIAQQQPPPPTQHQVRGGVIQIIKIALAGGGLGPGWPGIPARGPTIYGRTTEDLSASNNPVLMVFSTEPPPATAPLGSPARIYAPTPVTPSSPIRGSFGMAMEARQGTPGNQSEGTEGSTSEDQRASGVIPRANFFPKAGGARPRSRSFSGFNSTTVEVPLPFQRSREEGSEPTEMPSAKEVKQSLSSPSLSTTPLPSSPGGKPSPKPSPLRSSPLSLPPNTSFGAGGASRGMKPPSSPLASGFSAPSVPPSPTTSVNSNRPPHLRATASHSNLSDSTSPRPVPVTHSTLSGNESSPSIAGTSSPQPTGEANSTAPTSRGRPSVDTDTYSIRSNRSGVTSPPAIGRQNSLRTKLSLPNLRRTIGRQDDASSVATGPDGETLQVQDMDFELVRPNLAQFQAARSSEDSGVMGRETSVDVRQDQFRSASPPVSLNNVPKSPPATTDAPTAWQPMKAPDPSAPAESESSMDAHRQREQKWMSVMAAVSPSQSKKSKKVKKLLFDGVPASVRYLVWMHLTDGKARCVSGVYAQLGSRGRVPAFANIERDVRRCFADYPHLQSTQGPVLGLLQAYLTMVPDIQYTTGLTLITGQLSLTAPEEDAFWIFVSIMDTHLRPYFSSSTTQIEVDAALFSRALENADSAVTKKVLMDMGVLPGSICRPWFTSLFVGTLPNDYLNRVWDIFLLEGVPFLIRVALALISCLRRQILESTSEESLLSLLQRPPPSFLPATADAFISLSMSVKLKDDDVRKQRIKMEAQVKRQTQTPRLVSTPGAISLPRS</sequence>
<name>A0A9P5XYH5_9AGAR</name>
<feature type="region of interest" description="Disordered" evidence="1">
    <location>
        <begin position="133"/>
        <end position="178"/>
    </location>
</feature>
<feature type="compositionally biased region" description="Polar residues" evidence="1">
    <location>
        <begin position="1235"/>
        <end position="1245"/>
    </location>
</feature>
<dbReference type="GO" id="GO:0031267">
    <property type="term" value="F:small GTPase binding"/>
    <property type="evidence" value="ECO:0007669"/>
    <property type="project" value="TreeGrafter"/>
</dbReference>
<dbReference type="SUPFAM" id="SSF50044">
    <property type="entry name" value="SH3-domain"/>
    <property type="match status" value="1"/>
</dbReference>
<feature type="domain" description="Rab-GAP TBC" evidence="2">
    <location>
        <begin position="1590"/>
        <end position="1772"/>
    </location>
</feature>
<feature type="region of interest" description="Disordered" evidence="1">
    <location>
        <begin position="610"/>
        <end position="642"/>
    </location>
</feature>
<feature type="region of interest" description="Disordered" evidence="1">
    <location>
        <begin position="660"/>
        <end position="683"/>
    </location>
</feature>
<feature type="compositionally biased region" description="Low complexity" evidence="1">
    <location>
        <begin position="785"/>
        <end position="800"/>
    </location>
</feature>
<feature type="compositionally biased region" description="Low complexity" evidence="1">
    <location>
        <begin position="217"/>
        <end position="236"/>
    </location>
</feature>
<proteinExistence type="predicted"/>
<feature type="compositionally biased region" description="Basic and acidic residues" evidence="1">
    <location>
        <begin position="405"/>
        <end position="424"/>
    </location>
</feature>
<feature type="region of interest" description="Disordered" evidence="1">
    <location>
        <begin position="1846"/>
        <end position="1865"/>
    </location>
</feature>
<feature type="compositionally biased region" description="Pro residues" evidence="1">
    <location>
        <begin position="1012"/>
        <end position="1026"/>
    </location>
</feature>
<feature type="compositionally biased region" description="Basic and acidic residues" evidence="1">
    <location>
        <begin position="549"/>
        <end position="564"/>
    </location>
</feature>
<dbReference type="InterPro" id="IPR000195">
    <property type="entry name" value="Rab-GAP-TBC_dom"/>
</dbReference>
<protein>
    <submittedName>
        <fullName evidence="3">Rab-GTPase-TBC domain-containing protein</fullName>
    </submittedName>
</protein>
<feature type="compositionally biased region" description="Polar residues" evidence="1">
    <location>
        <begin position="1357"/>
        <end position="1405"/>
    </location>
</feature>
<dbReference type="PROSITE" id="PS50086">
    <property type="entry name" value="TBC_RABGAP"/>
    <property type="match status" value="1"/>
</dbReference>
<dbReference type="Gene3D" id="1.10.472.80">
    <property type="entry name" value="Ypt/Rab-GAP domain of gyp1p, domain 3"/>
    <property type="match status" value="1"/>
</dbReference>
<dbReference type="SUPFAM" id="SSF47923">
    <property type="entry name" value="Ypt/Rab-GAP domain of gyp1p"/>
    <property type="match status" value="2"/>
</dbReference>
<feature type="region of interest" description="Disordered" evidence="1">
    <location>
        <begin position="83"/>
        <end position="120"/>
    </location>
</feature>
<dbReference type="InterPro" id="IPR036028">
    <property type="entry name" value="SH3-like_dom_sf"/>
</dbReference>
<feature type="compositionally biased region" description="Polar residues" evidence="1">
    <location>
        <begin position="850"/>
        <end position="868"/>
    </location>
</feature>
<evidence type="ECO:0000259" key="2">
    <source>
        <dbReference type="PROSITE" id="PS50086"/>
    </source>
</evidence>
<evidence type="ECO:0000256" key="1">
    <source>
        <dbReference type="SAM" id="MobiDB-lite"/>
    </source>
</evidence>
<feature type="compositionally biased region" description="Low complexity" evidence="1">
    <location>
        <begin position="95"/>
        <end position="106"/>
    </location>
</feature>
<feature type="compositionally biased region" description="Basic and acidic residues" evidence="1">
    <location>
        <begin position="461"/>
        <end position="481"/>
    </location>
</feature>
<feature type="region of interest" description="Disordered" evidence="1">
    <location>
        <begin position="1487"/>
        <end position="1563"/>
    </location>
</feature>
<feature type="compositionally biased region" description="Pro residues" evidence="1">
    <location>
        <begin position="294"/>
        <end position="316"/>
    </location>
</feature>
<feature type="compositionally biased region" description="Polar residues" evidence="1">
    <location>
        <begin position="252"/>
        <end position="263"/>
    </location>
</feature>
<feature type="compositionally biased region" description="Low complexity" evidence="1">
    <location>
        <begin position="1298"/>
        <end position="1308"/>
    </location>
</feature>
<feature type="region of interest" description="Disordered" evidence="1">
    <location>
        <begin position="716"/>
        <end position="868"/>
    </location>
</feature>
<feature type="compositionally biased region" description="Polar residues" evidence="1">
    <location>
        <begin position="482"/>
        <end position="508"/>
    </location>
</feature>
<feature type="compositionally biased region" description="Polar residues" evidence="1">
    <location>
        <begin position="1196"/>
        <end position="1209"/>
    </location>
</feature>
<feature type="compositionally biased region" description="Basic and acidic residues" evidence="1">
    <location>
        <begin position="998"/>
        <end position="1007"/>
    </location>
</feature>
<feature type="region of interest" description="Disordered" evidence="1">
    <location>
        <begin position="1191"/>
        <end position="1467"/>
    </location>
</feature>
<evidence type="ECO:0000313" key="4">
    <source>
        <dbReference type="Proteomes" id="UP000807353"/>
    </source>
</evidence>
<reference evidence="3" key="1">
    <citation type="submission" date="2020-11" db="EMBL/GenBank/DDBJ databases">
        <authorList>
            <consortium name="DOE Joint Genome Institute"/>
            <person name="Ahrendt S."/>
            <person name="Riley R."/>
            <person name="Andreopoulos W."/>
            <person name="Labutti K."/>
            <person name="Pangilinan J."/>
            <person name="Ruiz-Duenas F.J."/>
            <person name="Barrasa J.M."/>
            <person name="Sanchez-Garcia M."/>
            <person name="Camarero S."/>
            <person name="Miyauchi S."/>
            <person name="Serrano A."/>
            <person name="Linde D."/>
            <person name="Babiker R."/>
            <person name="Drula E."/>
            <person name="Ayuso-Fernandez I."/>
            <person name="Pacheco R."/>
            <person name="Padilla G."/>
            <person name="Ferreira P."/>
            <person name="Barriuso J."/>
            <person name="Kellner H."/>
            <person name="Castanera R."/>
            <person name="Alfaro M."/>
            <person name="Ramirez L."/>
            <person name="Pisabarro A.G."/>
            <person name="Kuo A."/>
            <person name="Tritt A."/>
            <person name="Lipzen A."/>
            <person name="He G."/>
            <person name="Yan M."/>
            <person name="Ng V."/>
            <person name="Cullen D."/>
            <person name="Martin F."/>
            <person name="Rosso M.-N."/>
            <person name="Henrissat B."/>
            <person name="Hibbett D."/>
            <person name="Martinez A.T."/>
            <person name="Grigoriev I.V."/>
        </authorList>
    </citation>
    <scope>NUCLEOTIDE SEQUENCE</scope>
    <source>
        <strain evidence="3">CBS 247.69</strain>
    </source>
</reference>
<dbReference type="Proteomes" id="UP000807353">
    <property type="component" value="Unassembled WGS sequence"/>
</dbReference>
<dbReference type="InterPro" id="IPR050302">
    <property type="entry name" value="Rab_GAP_TBC_domain"/>
</dbReference>
<feature type="compositionally biased region" description="Basic and acidic residues" evidence="1">
    <location>
        <begin position="925"/>
        <end position="939"/>
    </location>
</feature>
<feature type="compositionally biased region" description="Polar residues" evidence="1">
    <location>
        <begin position="539"/>
        <end position="548"/>
    </location>
</feature>
<dbReference type="OrthoDB" id="159449at2759"/>